<accession>A0ABX0A464</accession>
<feature type="transmembrane region" description="Helical" evidence="1">
    <location>
        <begin position="185"/>
        <end position="204"/>
    </location>
</feature>
<dbReference type="Proteomes" id="UP000753802">
    <property type="component" value="Unassembled WGS sequence"/>
</dbReference>
<feature type="transmembrane region" description="Helical" evidence="1">
    <location>
        <begin position="84"/>
        <end position="101"/>
    </location>
</feature>
<evidence type="ECO:0000313" key="2">
    <source>
        <dbReference type="EMBL" id="NCI51951.1"/>
    </source>
</evidence>
<dbReference type="Pfam" id="PF12412">
    <property type="entry name" value="DUF3667"/>
    <property type="match status" value="1"/>
</dbReference>
<protein>
    <submittedName>
        <fullName evidence="2">DUF3667 domain-containing protein</fullName>
    </submittedName>
</protein>
<reference evidence="2 3" key="1">
    <citation type="submission" date="2020-01" db="EMBL/GenBank/DDBJ databases">
        <title>Genome analysis.</title>
        <authorList>
            <person name="Wu S."/>
            <person name="Wang G."/>
        </authorList>
    </citation>
    <scope>NUCLEOTIDE SEQUENCE [LARGE SCALE GENOMIC DNA]</scope>
    <source>
        <strain evidence="2 3">SYL130</strain>
    </source>
</reference>
<organism evidence="2 3">
    <name type="scientific">Sediminibacterium roseum</name>
    <dbReference type="NCBI Taxonomy" id="1978412"/>
    <lineage>
        <taxon>Bacteria</taxon>
        <taxon>Pseudomonadati</taxon>
        <taxon>Bacteroidota</taxon>
        <taxon>Chitinophagia</taxon>
        <taxon>Chitinophagales</taxon>
        <taxon>Chitinophagaceae</taxon>
        <taxon>Sediminibacterium</taxon>
    </lineage>
</organism>
<name>A0ABX0A464_9BACT</name>
<dbReference type="EMBL" id="JAACJS010000015">
    <property type="protein sequence ID" value="NCI51951.1"/>
    <property type="molecule type" value="Genomic_DNA"/>
</dbReference>
<comment type="caution">
    <text evidence="2">The sequence shown here is derived from an EMBL/GenBank/DDBJ whole genome shotgun (WGS) entry which is preliminary data.</text>
</comment>
<evidence type="ECO:0000256" key="1">
    <source>
        <dbReference type="SAM" id="Phobius"/>
    </source>
</evidence>
<proteinExistence type="predicted"/>
<feature type="transmembrane region" description="Helical" evidence="1">
    <location>
        <begin position="124"/>
        <end position="144"/>
    </location>
</feature>
<keyword evidence="1" id="KW-0472">Membrane</keyword>
<evidence type="ECO:0000313" key="3">
    <source>
        <dbReference type="Proteomes" id="UP000753802"/>
    </source>
</evidence>
<gene>
    <name evidence="2" type="ORF">GWC95_18650</name>
</gene>
<sequence length="239" mass="27649">MQTNEAIRYCKSCGKAGTGKFCGSCGQSYDVKRITVKGLLHDVFHFFTHLEKGFGYTLKRLVTAPGTMQREYVEGNRHRYQKPFSMFFVCLTFNGLLRYFIDELLIRFFNDPGLAAEARFRHELQFVSFVMLVPVLTLLAWLVFRSRKYNYAETGVMQLYMLSFLLAATAVIPLLKFIFHTLDTAYIDLPLFVLYSSFTAVHFYNDSKRGVVIVKNIFLTVAFFMLFQLVEDYAIGLLK</sequence>
<feature type="transmembrane region" description="Helical" evidence="1">
    <location>
        <begin position="156"/>
        <end position="179"/>
    </location>
</feature>
<feature type="transmembrane region" description="Helical" evidence="1">
    <location>
        <begin position="211"/>
        <end position="230"/>
    </location>
</feature>
<dbReference type="InterPro" id="IPR022134">
    <property type="entry name" value="DUF3667"/>
</dbReference>
<keyword evidence="1" id="KW-1133">Transmembrane helix</keyword>
<keyword evidence="3" id="KW-1185">Reference proteome</keyword>
<dbReference type="RefSeq" id="WP_161820214.1">
    <property type="nucleotide sequence ID" value="NZ_JAACJS010000015.1"/>
</dbReference>
<keyword evidence="1" id="KW-0812">Transmembrane</keyword>